<comment type="caution">
    <text evidence="2">The sequence shown here is derived from an EMBL/GenBank/DDBJ whole genome shotgun (WGS) entry which is preliminary data.</text>
</comment>
<evidence type="ECO:0000313" key="3">
    <source>
        <dbReference type="Proteomes" id="UP000007148"/>
    </source>
</evidence>
<feature type="non-terminal residue" evidence="2">
    <location>
        <position position="1"/>
    </location>
</feature>
<dbReference type="STRING" id="1109443.G4U1K6"/>
<dbReference type="EMBL" id="CAFZ01001612">
    <property type="protein sequence ID" value="CCA77449.1"/>
    <property type="molecule type" value="Genomic_DNA"/>
</dbReference>
<protein>
    <recommendedName>
        <fullName evidence="1">RRP12 N-terminal HEAT domain-containing protein</fullName>
    </recommendedName>
</protein>
<name>G4U1K6_SERID</name>
<dbReference type="PANTHER" id="PTHR48287">
    <property type="entry name" value="ARM REPEAT SUPERFAMILY PROTEIN"/>
    <property type="match status" value="1"/>
</dbReference>
<evidence type="ECO:0000259" key="1">
    <source>
        <dbReference type="Pfam" id="PF25772"/>
    </source>
</evidence>
<dbReference type="AlphaFoldDB" id="G4U1K6"/>
<proteinExistence type="predicted"/>
<organism evidence="2 3">
    <name type="scientific">Serendipita indica (strain DSM 11827)</name>
    <name type="common">Root endophyte fungus</name>
    <name type="synonym">Piriformospora indica</name>
    <dbReference type="NCBI Taxonomy" id="1109443"/>
    <lineage>
        <taxon>Eukaryota</taxon>
        <taxon>Fungi</taxon>
        <taxon>Dikarya</taxon>
        <taxon>Basidiomycota</taxon>
        <taxon>Agaricomycotina</taxon>
        <taxon>Agaricomycetes</taxon>
        <taxon>Sebacinales</taxon>
        <taxon>Serendipitaceae</taxon>
        <taxon>Serendipita</taxon>
    </lineage>
</organism>
<accession>G4U1K6</accession>
<sequence length="227" mass="24582">LLSSHSKMTSEDYPSALAKIRPHTTSKQAHQRKPAQLLVALESTLDQTDAETSTRHNPTAYFAALITTLEGCLSKGDTALEDGDTLPAVLYLLALTVPFVSSTVLRTNSARLLQLLPSILPLTTHDHAPPLRSMITIFGAILASLDQGMIQATIMTSGSAATSTSISIRQIFSTLLELTLDPRPKVRKRAGEVVKSILDTPPFPLAVHPWSILVAEWSCTVHIHCTK</sequence>
<reference evidence="2 3" key="1">
    <citation type="journal article" date="2011" name="PLoS Pathog.">
        <title>Endophytic Life Strategies Decoded by Genome and Transcriptome Analyses of the Mutualistic Root Symbiont Piriformospora indica.</title>
        <authorList>
            <person name="Zuccaro A."/>
            <person name="Lahrmann U."/>
            <person name="Guldener U."/>
            <person name="Langen G."/>
            <person name="Pfiffi S."/>
            <person name="Biedenkopf D."/>
            <person name="Wong P."/>
            <person name="Samans B."/>
            <person name="Grimm C."/>
            <person name="Basiewicz M."/>
            <person name="Murat C."/>
            <person name="Martin F."/>
            <person name="Kogel K.H."/>
        </authorList>
    </citation>
    <scope>NUCLEOTIDE SEQUENCE [LARGE SCALE GENOMIC DNA]</scope>
    <source>
        <strain evidence="2 3">DSM 11827</strain>
    </source>
</reference>
<dbReference type="OrthoDB" id="2192888at2759"/>
<gene>
    <name evidence="2" type="ORF">PIIN_11426</name>
</gene>
<dbReference type="Proteomes" id="UP000007148">
    <property type="component" value="Unassembled WGS sequence"/>
</dbReference>
<dbReference type="PANTHER" id="PTHR48287:SF1">
    <property type="entry name" value="ARM REPEAT SUPERFAMILY PROTEIN"/>
    <property type="match status" value="1"/>
</dbReference>
<dbReference type="InterPro" id="IPR052087">
    <property type="entry name" value="RRP12"/>
</dbReference>
<dbReference type="eggNOG" id="KOG1248">
    <property type="taxonomic scope" value="Eukaryota"/>
</dbReference>
<feature type="domain" description="RRP12 N-terminal HEAT" evidence="1">
    <location>
        <begin position="36"/>
        <end position="199"/>
    </location>
</feature>
<keyword evidence="3" id="KW-1185">Reference proteome</keyword>
<dbReference type="InParanoid" id="G4U1K6"/>
<evidence type="ECO:0000313" key="2">
    <source>
        <dbReference type="EMBL" id="CCA77449.1"/>
    </source>
</evidence>
<dbReference type="InterPro" id="IPR057860">
    <property type="entry name" value="HEAT_RRP12_N"/>
</dbReference>
<dbReference type="HOGENOM" id="CLU_1222212_0_0_1"/>
<dbReference type="Pfam" id="PF25772">
    <property type="entry name" value="HEAT_RRP12_N"/>
    <property type="match status" value="1"/>
</dbReference>